<sequence>MKRRIKRFGVVQTAAMFALVYFVFMAILMIPIGLFMTLAGLSRFSEHYSFLNGFGSGILFLFLPFVYAVIVFVMTAIACLVYNLIAKWIGGIEVEIADEIDRTKNPFQ</sequence>
<evidence type="ECO:0000256" key="1">
    <source>
        <dbReference type="SAM" id="Phobius"/>
    </source>
</evidence>
<dbReference type="STRING" id="926556.Echvi_1086"/>
<dbReference type="AlphaFoldDB" id="L0FVM1"/>
<evidence type="ECO:0000313" key="3">
    <source>
        <dbReference type="EMBL" id="AGA77357.1"/>
    </source>
</evidence>
<keyword evidence="1" id="KW-0472">Membrane</keyword>
<dbReference type="InterPro" id="IPR021949">
    <property type="entry name" value="DUF3566_TM"/>
</dbReference>
<keyword evidence="4" id="KW-1185">Reference proteome</keyword>
<dbReference type="RefSeq" id="WP_015264921.1">
    <property type="nucleotide sequence ID" value="NC_019904.1"/>
</dbReference>
<evidence type="ECO:0000313" key="4">
    <source>
        <dbReference type="Proteomes" id="UP000010796"/>
    </source>
</evidence>
<feature type="transmembrane region" description="Helical" evidence="1">
    <location>
        <begin position="12"/>
        <end position="38"/>
    </location>
</feature>
<feature type="domain" description="DUF3566" evidence="2">
    <location>
        <begin position="64"/>
        <end position="98"/>
    </location>
</feature>
<feature type="transmembrane region" description="Helical" evidence="1">
    <location>
        <begin position="58"/>
        <end position="85"/>
    </location>
</feature>
<gene>
    <name evidence="3" type="ordered locus">Echvi_1086</name>
</gene>
<dbReference type="Proteomes" id="UP000010796">
    <property type="component" value="Chromosome"/>
</dbReference>
<dbReference type="KEGG" id="evi:Echvi_1086"/>
<accession>L0FVM1</accession>
<reference evidence="4" key="1">
    <citation type="submission" date="2012-02" db="EMBL/GenBank/DDBJ databases">
        <title>The complete genome of Echinicola vietnamensis DSM 17526.</title>
        <authorList>
            <person name="Lucas S."/>
            <person name="Copeland A."/>
            <person name="Lapidus A."/>
            <person name="Glavina del Rio T."/>
            <person name="Dalin E."/>
            <person name="Tice H."/>
            <person name="Bruce D."/>
            <person name="Goodwin L."/>
            <person name="Pitluck S."/>
            <person name="Peters L."/>
            <person name="Ovchinnikova G."/>
            <person name="Teshima H."/>
            <person name="Kyrpides N."/>
            <person name="Mavromatis K."/>
            <person name="Ivanova N."/>
            <person name="Brettin T."/>
            <person name="Detter J.C."/>
            <person name="Han C."/>
            <person name="Larimer F."/>
            <person name="Land M."/>
            <person name="Hauser L."/>
            <person name="Markowitz V."/>
            <person name="Cheng J.-F."/>
            <person name="Hugenholtz P."/>
            <person name="Woyke T."/>
            <person name="Wu D."/>
            <person name="Brambilla E."/>
            <person name="Klenk H.-P."/>
            <person name="Eisen J.A."/>
        </authorList>
    </citation>
    <scope>NUCLEOTIDE SEQUENCE [LARGE SCALE GENOMIC DNA]</scope>
    <source>
        <strain evidence="4">DSM 17526 / LMG 23754 / KMM 6221</strain>
    </source>
</reference>
<dbReference type="HOGENOM" id="CLU_2192853_0_0_10"/>
<keyword evidence="1" id="KW-0812">Transmembrane</keyword>
<dbReference type="Pfam" id="PF12089">
    <property type="entry name" value="DUF3566"/>
    <property type="match status" value="1"/>
</dbReference>
<dbReference type="eggNOG" id="ENOG5033IK2">
    <property type="taxonomic scope" value="Bacteria"/>
</dbReference>
<keyword evidence="1" id="KW-1133">Transmembrane helix</keyword>
<proteinExistence type="predicted"/>
<dbReference type="OrthoDB" id="7041796at2"/>
<organism evidence="3 4">
    <name type="scientific">Echinicola vietnamensis (strain DSM 17526 / LMG 23754 / KMM 6221)</name>
    <dbReference type="NCBI Taxonomy" id="926556"/>
    <lineage>
        <taxon>Bacteria</taxon>
        <taxon>Pseudomonadati</taxon>
        <taxon>Bacteroidota</taxon>
        <taxon>Cytophagia</taxon>
        <taxon>Cytophagales</taxon>
        <taxon>Cyclobacteriaceae</taxon>
        <taxon>Echinicola</taxon>
    </lineage>
</organism>
<evidence type="ECO:0000259" key="2">
    <source>
        <dbReference type="Pfam" id="PF12089"/>
    </source>
</evidence>
<dbReference type="EMBL" id="CP003346">
    <property type="protein sequence ID" value="AGA77357.1"/>
    <property type="molecule type" value="Genomic_DNA"/>
</dbReference>
<protein>
    <recommendedName>
        <fullName evidence="2">DUF3566 domain-containing protein</fullName>
    </recommendedName>
</protein>
<name>L0FVM1_ECHVK</name>